<dbReference type="Gene3D" id="1.10.3730.20">
    <property type="match status" value="1"/>
</dbReference>
<dbReference type="InterPro" id="IPR045324">
    <property type="entry name" value="Small_multidrug_res"/>
</dbReference>
<reference evidence="8" key="1">
    <citation type="journal article" date="2020" name="Nature">
        <title>Giant virus diversity and host interactions through global metagenomics.</title>
        <authorList>
            <person name="Schulz F."/>
            <person name="Roux S."/>
            <person name="Paez-Espino D."/>
            <person name="Jungbluth S."/>
            <person name="Walsh D.A."/>
            <person name="Denef V.J."/>
            <person name="McMahon K.D."/>
            <person name="Konstantinidis K.T."/>
            <person name="Eloe-Fadrosh E.A."/>
            <person name="Kyrpides N.C."/>
            <person name="Woyke T."/>
        </authorList>
    </citation>
    <scope>NUCLEOTIDE SEQUENCE</scope>
    <source>
        <strain evidence="8">GVMAG-S-1039698-54</strain>
    </source>
</reference>
<protein>
    <recommendedName>
        <fullName evidence="9">EamA domain-containing protein</fullName>
    </recommendedName>
</protein>
<feature type="transmembrane region" description="Helical" evidence="7">
    <location>
        <begin position="34"/>
        <end position="55"/>
    </location>
</feature>
<feature type="transmembrane region" description="Helical" evidence="7">
    <location>
        <begin position="87"/>
        <end position="104"/>
    </location>
</feature>
<evidence type="ECO:0000313" key="8">
    <source>
        <dbReference type="EMBL" id="QHS80455.1"/>
    </source>
</evidence>
<dbReference type="PANTHER" id="PTHR30561">
    <property type="entry name" value="SMR FAMILY PROTON-DEPENDENT DRUG EFFLUX TRANSPORTER SUGE"/>
    <property type="match status" value="1"/>
</dbReference>
<dbReference type="InterPro" id="IPR000390">
    <property type="entry name" value="Small_drug/metabolite_transptr"/>
</dbReference>
<dbReference type="EMBL" id="MN740681">
    <property type="protein sequence ID" value="QHS80455.1"/>
    <property type="molecule type" value="Genomic_DNA"/>
</dbReference>
<keyword evidence="3" id="KW-1003">Cell membrane</keyword>
<evidence type="ECO:0008006" key="9">
    <source>
        <dbReference type="Google" id="ProtNLM"/>
    </source>
</evidence>
<dbReference type="SUPFAM" id="SSF103481">
    <property type="entry name" value="Multidrug resistance efflux transporter EmrE"/>
    <property type="match status" value="1"/>
</dbReference>
<accession>A0A6C0AMD7</accession>
<proteinExistence type="predicted"/>
<keyword evidence="6 7" id="KW-0472">Membrane</keyword>
<dbReference type="GO" id="GO:0022857">
    <property type="term" value="F:transmembrane transporter activity"/>
    <property type="evidence" value="ECO:0007669"/>
    <property type="project" value="InterPro"/>
</dbReference>
<evidence type="ECO:0000256" key="2">
    <source>
        <dbReference type="ARBA" id="ARBA00022448"/>
    </source>
</evidence>
<evidence type="ECO:0000256" key="1">
    <source>
        <dbReference type="ARBA" id="ARBA00004651"/>
    </source>
</evidence>
<dbReference type="AlphaFoldDB" id="A0A6C0AMD7"/>
<sequence>MNKGYLYLTIAVISGCIGNIMAKQSNGFTKILPSVIASITLLIYIYCFAIALKTIPLGLTYITYSTILVLFTTLFGICFYNEHFNKYTILGTILILSGITIIYLKKN</sequence>
<evidence type="ECO:0000256" key="3">
    <source>
        <dbReference type="ARBA" id="ARBA00022475"/>
    </source>
</evidence>
<dbReference type="PROSITE" id="PS51257">
    <property type="entry name" value="PROKAR_LIPOPROTEIN"/>
    <property type="match status" value="1"/>
</dbReference>
<keyword evidence="2" id="KW-0813">Transport</keyword>
<organism evidence="8">
    <name type="scientific">viral metagenome</name>
    <dbReference type="NCBI Taxonomy" id="1070528"/>
    <lineage>
        <taxon>unclassified sequences</taxon>
        <taxon>metagenomes</taxon>
        <taxon>organismal metagenomes</taxon>
    </lineage>
</organism>
<evidence type="ECO:0000256" key="4">
    <source>
        <dbReference type="ARBA" id="ARBA00022692"/>
    </source>
</evidence>
<evidence type="ECO:0000256" key="7">
    <source>
        <dbReference type="SAM" id="Phobius"/>
    </source>
</evidence>
<keyword evidence="4 7" id="KW-0812">Transmembrane</keyword>
<feature type="transmembrane region" description="Helical" evidence="7">
    <location>
        <begin position="61"/>
        <end position="80"/>
    </location>
</feature>
<dbReference type="InterPro" id="IPR037185">
    <property type="entry name" value="EmrE-like"/>
</dbReference>
<dbReference type="GO" id="GO:0005886">
    <property type="term" value="C:plasma membrane"/>
    <property type="evidence" value="ECO:0007669"/>
    <property type="project" value="UniProtKB-SubCell"/>
</dbReference>
<evidence type="ECO:0000256" key="6">
    <source>
        <dbReference type="ARBA" id="ARBA00023136"/>
    </source>
</evidence>
<feature type="transmembrane region" description="Helical" evidence="7">
    <location>
        <begin position="6"/>
        <end position="22"/>
    </location>
</feature>
<name>A0A6C0AMD7_9ZZZZ</name>
<keyword evidence="5 7" id="KW-1133">Transmembrane helix</keyword>
<comment type="subcellular location">
    <subcellularLocation>
        <location evidence="1">Cell membrane</location>
        <topology evidence="1">Multi-pass membrane protein</topology>
    </subcellularLocation>
</comment>
<dbReference type="PANTHER" id="PTHR30561:SF1">
    <property type="entry name" value="MULTIDRUG TRANSPORTER EMRE"/>
    <property type="match status" value="1"/>
</dbReference>
<dbReference type="Pfam" id="PF00893">
    <property type="entry name" value="Multi_Drug_Res"/>
    <property type="match status" value="1"/>
</dbReference>
<evidence type="ECO:0000256" key="5">
    <source>
        <dbReference type="ARBA" id="ARBA00022989"/>
    </source>
</evidence>